<dbReference type="Proteomes" id="UP000516105">
    <property type="component" value="Chromosome"/>
</dbReference>
<feature type="chain" id="PRO_5045265527" evidence="1">
    <location>
        <begin position="22"/>
        <end position="157"/>
    </location>
</feature>
<reference evidence="3 4" key="1">
    <citation type="submission" date="2020-08" db="EMBL/GenBank/DDBJ databases">
        <title>Genome sequence of Sphingomonas sediminicola KACC 15039T.</title>
        <authorList>
            <person name="Hyun D.-W."/>
            <person name="Bae J.-W."/>
        </authorList>
    </citation>
    <scope>NUCLEOTIDE SEQUENCE [LARGE SCALE GENOMIC DNA]</scope>
    <source>
        <strain evidence="3 4">KACC 15039</strain>
    </source>
</reference>
<dbReference type="EMBL" id="CP060782">
    <property type="protein sequence ID" value="QNP46079.1"/>
    <property type="molecule type" value="Genomic_DNA"/>
</dbReference>
<dbReference type="InterPro" id="IPR032710">
    <property type="entry name" value="NTF2-like_dom_sf"/>
</dbReference>
<dbReference type="RefSeq" id="WP_187709032.1">
    <property type="nucleotide sequence ID" value="NZ_CP060782.1"/>
</dbReference>
<feature type="domain" description="SnoaL-like" evidence="2">
    <location>
        <begin position="29"/>
        <end position="150"/>
    </location>
</feature>
<name>A0ABX6T9M9_9SPHN</name>
<proteinExistence type="predicted"/>
<evidence type="ECO:0000256" key="1">
    <source>
        <dbReference type="SAM" id="SignalP"/>
    </source>
</evidence>
<evidence type="ECO:0000313" key="3">
    <source>
        <dbReference type="EMBL" id="QNP46079.1"/>
    </source>
</evidence>
<evidence type="ECO:0000259" key="2">
    <source>
        <dbReference type="Pfam" id="PF13474"/>
    </source>
</evidence>
<feature type="signal peptide" evidence="1">
    <location>
        <begin position="1"/>
        <end position="21"/>
    </location>
</feature>
<keyword evidence="4" id="KW-1185">Reference proteome</keyword>
<dbReference type="Pfam" id="PF13474">
    <property type="entry name" value="SnoaL_3"/>
    <property type="match status" value="1"/>
</dbReference>
<organism evidence="3 4">
    <name type="scientific">Sphingomonas sediminicola</name>
    <dbReference type="NCBI Taxonomy" id="386874"/>
    <lineage>
        <taxon>Bacteria</taxon>
        <taxon>Pseudomonadati</taxon>
        <taxon>Pseudomonadota</taxon>
        <taxon>Alphaproteobacteria</taxon>
        <taxon>Sphingomonadales</taxon>
        <taxon>Sphingomonadaceae</taxon>
        <taxon>Sphingomonas</taxon>
    </lineage>
</organism>
<sequence length="157" mass="16740">MTRTLLLAAVSIIAWTAPAQAGPAEDATAAVTTWLDKFNAGDAEAFYAAHVDGALIVDEFAPFVWGGPQSAQHWLADYMKDAGARGISGGRVDYEKTPIQANSDGNSAYVVLPTTYRFSQEGTRMAGKGSMTFVLIRSGRDWKIASWTYSGATPAAE</sequence>
<protein>
    <submittedName>
        <fullName evidence="3">Nuclear transport factor 2 family protein</fullName>
    </submittedName>
</protein>
<accession>A0ABX6T9M9</accession>
<keyword evidence="1" id="KW-0732">Signal</keyword>
<gene>
    <name evidence="3" type="ORF">H9L14_02070</name>
</gene>
<evidence type="ECO:0000313" key="4">
    <source>
        <dbReference type="Proteomes" id="UP000516105"/>
    </source>
</evidence>
<dbReference type="Gene3D" id="3.10.450.50">
    <property type="match status" value="1"/>
</dbReference>
<dbReference type="SUPFAM" id="SSF54427">
    <property type="entry name" value="NTF2-like"/>
    <property type="match status" value="1"/>
</dbReference>
<dbReference type="InterPro" id="IPR037401">
    <property type="entry name" value="SnoaL-like"/>
</dbReference>